<evidence type="ECO:0000256" key="1">
    <source>
        <dbReference type="ARBA" id="ARBA00022723"/>
    </source>
</evidence>
<dbReference type="AlphaFoldDB" id="A0A381RGX4"/>
<dbReference type="GO" id="GO:0016491">
    <property type="term" value="F:oxidoreductase activity"/>
    <property type="evidence" value="ECO:0007669"/>
    <property type="project" value="UniProtKB-KW"/>
</dbReference>
<keyword evidence="1" id="KW-0479">Metal-binding</keyword>
<dbReference type="InterPro" id="IPR005255">
    <property type="entry name" value="PdxA_fam"/>
</dbReference>
<dbReference type="Pfam" id="PF04166">
    <property type="entry name" value="PdxA"/>
    <property type="match status" value="1"/>
</dbReference>
<evidence type="ECO:0000313" key="4">
    <source>
        <dbReference type="EMBL" id="SUZ89127.1"/>
    </source>
</evidence>
<keyword evidence="2" id="KW-0560">Oxidoreductase</keyword>
<dbReference type="Gene3D" id="3.40.718.10">
    <property type="entry name" value="Isopropylmalate Dehydrogenase"/>
    <property type="match status" value="1"/>
</dbReference>
<dbReference type="GO" id="GO:0051287">
    <property type="term" value="F:NAD binding"/>
    <property type="evidence" value="ECO:0007669"/>
    <property type="project" value="InterPro"/>
</dbReference>
<gene>
    <name evidence="4" type="ORF">METZ01_LOCUS41981</name>
</gene>
<accession>A0A381RGX4</accession>
<organism evidence="4">
    <name type="scientific">marine metagenome</name>
    <dbReference type="NCBI Taxonomy" id="408172"/>
    <lineage>
        <taxon>unclassified sequences</taxon>
        <taxon>metagenomes</taxon>
        <taxon>ecological metagenomes</taxon>
    </lineage>
</organism>
<dbReference type="SUPFAM" id="SSF53659">
    <property type="entry name" value="Isocitrate/Isopropylmalate dehydrogenase-like"/>
    <property type="match status" value="1"/>
</dbReference>
<dbReference type="EMBL" id="UINC01001804">
    <property type="protein sequence ID" value="SUZ89127.1"/>
    <property type="molecule type" value="Genomic_DNA"/>
</dbReference>
<dbReference type="PANTHER" id="PTHR30004">
    <property type="entry name" value="4-HYDROXYTHREONINE-4-PHOSPHATE DEHYDROGENASE"/>
    <property type="match status" value="1"/>
</dbReference>
<sequence length="314" mass="33240">MSRQRLAVTLGDPRGIGPEVVADAVRHLENQGSDTEFILLGPDEFNPGLGTYNGVGHFDGSERSAGLLSALAVERAVRLALVGTVAGIVTGPIHKPALRSAGFMEPGHTEMLQRLTDVSDVGMLMVAEETALGAPLRVLLATTHVPLRDVPDLLSTDLLVSQAMLLNSSLETDWNLARPRLALCALNPHASDDGLFGDEEHLVFRPAIDALCKADIQVEGPIPADTVFNRTLNGEYDAVIAPYHDVGMAPFKTIAFGAGVNVTLGLPFVRTSPDHGTAFDIVDTSRADSSSMQAALRMASGLASKRFGTLAART</sequence>
<evidence type="ECO:0000256" key="3">
    <source>
        <dbReference type="ARBA" id="ARBA00023027"/>
    </source>
</evidence>
<dbReference type="NCBIfam" id="TIGR00557">
    <property type="entry name" value="pdxA"/>
    <property type="match status" value="1"/>
</dbReference>
<proteinExistence type="predicted"/>
<evidence type="ECO:0000256" key="2">
    <source>
        <dbReference type="ARBA" id="ARBA00023002"/>
    </source>
</evidence>
<protein>
    <recommendedName>
        <fullName evidence="5">4-hydroxythreonine-4-phosphate dehydrogenase</fullName>
    </recommendedName>
</protein>
<name>A0A381RGX4_9ZZZZ</name>
<dbReference type="PANTHER" id="PTHR30004:SF6">
    <property type="entry name" value="D-THREONATE 4-PHOSPHATE DEHYDROGENASE"/>
    <property type="match status" value="1"/>
</dbReference>
<reference evidence="4" key="1">
    <citation type="submission" date="2018-05" db="EMBL/GenBank/DDBJ databases">
        <authorList>
            <person name="Lanie J.A."/>
            <person name="Ng W.-L."/>
            <person name="Kazmierczak K.M."/>
            <person name="Andrzejewski T.M."/>
            <person name="Davidsen T.M."/>
            <person name="Wayne K.J."/>
            <person name="Tettelin H."/>
            <person name="Glass J.I."/>
            <person name="Rusch D."/>
            <person name="Podicherti R."/>
            <person name="Tsui H.-C.T."/>
            <person name="Winkler M.E."/>
        </authorList>
    </citation>
    <scope>NUCLEOTIDE SEQUENCE</scope>
</reference>
<evidence type="ECO:0008006" key="5">
    <source>
        <dbReference type="Google" id="ProtNLM"/>
    </source>
</evidence>
<keyword evidence="3" id="KW-0520">NAD</keyword>
<dbReference type="GO" id="GO:0046872">
    <property type="term" value="F:metal ion binding"/>
    <property type="evidence" value="ECO:0007669"/>
    <property type="project" value="UniProtKB-KW"/>
</dbReference>